<name>A0ABT2YFQ6_9BURK</name>
<gene>
    <name evidence="2" type="ORF">LNV07_12505</name>
</gene>
<reference evidence="2 3" key="1">
    <citation type="submission" date="2021-11" db="EMBL/GenBank/DDBJ databases">
        <authorList>
            <person name="Liang Q."/>
            <person name="Mou H."/>
            <person name="Liu Z."/>
        </authorList>
    </citation>
    <scope>NUCLEOTIDE SEQUENCE [LARGE SCALE GENOMIC DNA]</scope>
    <source>
        <strain evidence="2 3">CHU3</strain>
    </source>
</reference>
<organism evidence="2 3">
    <name type="scientific">Roseateles oligotrophus</name>
    <dbReference type="NCBI Taxonomy" id="1769250"/>
    <lineage>
        <taxon>Bacteria</taxon>
        <taxon>Pseudomonadati</taxon>
        <taxon>Pseudomonadota</taxon>
        <taxon>Betaproteobacteria</taxon>
        <taxon>Burkholderiales</taxon>
        <taxon>Sphaerotilaceae</taxon>
        <taxon>Roseateles</taxon>
    </lineage>
</organism>
<evidence type="ECO:0000256" key="1">
    <source>
        <dbReference type="SAM" id="Phobius"/>
    </source>
</evidence>
<dbReference type="Proteomes" id="UP001209701">
    <property type="component" value="Unassembled WGS sequence"/>
</dbReference>
<evidence type="ECO:0008006" key="4">
    <source>
        <dbReference type="Google" id="ProtNLM"/>
    </source>
</evidence>
<accession>A0ABT2YFQ6</accession>
<dbReference type="EMBL" id="JAJIRN010000005">
    <property type="protein sequence ID" value="MCV2368902.1"/>
    <property type="molecule type" value="Genomic_DNA"/>
</dbReference>
<keyword evidence="3" id="KW-1185">Reference proteome</keyword>
<feature type="transmembrane region" description="Helical" evidence="1">
    <location>
        <begin position="12"/>
        <end position="38"/>
    </location>
</feature>
<keyword evidence="1" id="KW-0812">Transmembrane</keyword>
<evidence type="ECO:0000313" key="3">
    <source>
        <dbReference type="Proteomes" id="UP001209701"/>
    </source>
</evidence>
<keyword evidence="1" id="KW-0472">Membrane</keyword>
<sequence length="241" mass="24757">MKAATPIRPRVQAGVSLISLMVGMAISMFAVLGALALYRSTTQTVFGDGGLVRSSLQDGQLASGLLSAQITLQGAGYGITTPATGTHMLLLSNALLNPDTLVLSGTVVAINATAKSGNALVWISNPGLSANSADYRCLGLVSDTSTKALYMIQSSGACSPLTTQWSTITWLRRTLVDANVQAQAVTLSAQNASNCWPYGAVPKTISSFDPPAASVMVKLGYSGSVTGASNTYTSCLANLSS</sequence>
<keyword evidence="1" id="KW-1133">Transmembrane helix</keyword>
<protein>
    <recommendedName>
        <fullName evidence="4">Tfp pilus assembly protein PilW</fullName>
    </recommendedName>
</protein>
<comment type="caution">
    <text evidence="2">The sequence shown here is derived from an EMBL/GenBank/DDBJ whole genome shotgun (WGS) entry which is preliminary data.</text>
</comment>
<evidence type="ECO:0000313" key="2">
    <source>
        <dbReference type="EMBL" id="MCV2368902.1"/>
    </source>
</evidence>
<proteinExistence type="predicted"/>